<dbReference type="EMBL" id="VUJX02000009">
    <property type="protein sequence ID" value="KAL0932431.1"/>
    <property type="molecule type" value="Genomic_DNA"/>
</dbReference>
<sequence>MADSQTLKKGAPELFTYPSAVGADSIRVVKICPAGNDPTHLTNPAGTKPQIELLIKTVAFEDRPVYHALSYTWGAADFDTEPSRDTVPIILGGKTFYAMQNLHDGLLQLRESFPDTWFWIDAICINQDDLTERSTQVSIMDDVYTNAHRTVVWLGKAKPGIPRAFEVIAEVMRRIEEEAGLSVWVAISNSDFESLRGVEMPELTLDDWRCVTDLYARRWFWRMWVVQEVALSTTVDMLSGDTTMPWDVVGGFAALTNLSGILTEAYVRFPELTTSRRDGTLGLGVATQIYVLRSLCRMKQGEDEPLKEDGIKALLDFLGGTMLFDVTDARDRIYGLFGILKFYAKYGSFDVSWATVDYRSTAPQVYTTVAENIITSSRRLDIICWTGKAVAKLEGLPSWVPDWGRRTVGYPREGSGQDASNSLAVRDLSFEVRDSKLFCRGLKIGAVVAVGERQRQLHDGDFRRTASILMRLPARYTHTGQPRVEALWRTLLRDRKSHEDEKLGASDDMGAAFKVWALQAYAQGAGGSLKQPGAKWMDIVKEAKVCDELAASDETRLFPSTDDLKKRLGEMGWLGKESELPLPSEEEKQKTIKSIEGGFFKWGSLFNAAMEGRQLALLEGDYLANLPDSLDVGDEVWVVQGCHLPLLMRKGENGDGWVILRDAYVHGIMSGEAVTQDIVWEDICIR</sequence>
<organism evidence="1 2">
    <name type="scientific">Colletotrichum truncatum</name>
    <name type="common">Anthracnose fungus</name>
    <name type="synonym">Colletotrichum capsici</name>
    <dbReference type="NCBI Taxonomy" id="5467"/>
    <lineage>
        <taxon>Eukaryota</taxon>
        <taxon>Fungi</taxon>
        <taxon>Dikarya</taxon>
        <taxon>Ascomycota</taxon>
        <taxon>Pezizomycotina</taxon>
        <taxon>Sordariomycetes</taxon>
        <taxon>Hypocreomycetidae</taxon>
        <taxon>Glomerellales</taxon>
        <taxon>Glomerellaceae</taxon>
        <taxon>Colletotrichum</taxon>
        <taxon>Colletotrichum truncatum species complex</taxon>
    </lineage>
</organism>
<comment type="caution">
    <text evidence="1">The sequence shown here is derived from an EMBL/GenBank/DDBJ whole genome shotgun (WGS) entry which is preliminary data.</text>
</comment>
<accession>A0ACC3YKJ5</accession>
<dbReference type="Proteomes" id="UP000805649">
    <property type="component" value="Unassembled WGS sequence"/>
</dbReference>
<keyword evidence="2" id="KW-1185">Reference proteome</keyword>
<evidence type="ECO:0000313" key="2">
    <source>
        <dbReference type="Proteomes" id="UP000805649"/>
    </source>
</evidence>
<proteinExistence type="predicted"/>
<name>A0ACC3YKJ5_COLTU</name>
<reference evidence="1 2" key="1">
    <citation type="journal article" date="2020" name="Phytopathology">
        <title>Genome Sequence Resources of Colletotrichum truncatum, C. plurivorum, C. musicola, and C. sojae: Four Species Pathogenic to Soybean (Glycine max).</title>
        <authorList>
            <person name="Rogerio F."/>
            <person name="Boufleur T.R."/>
            <person name="Ciampi-Guillardi M."/>
            <person name="Sukno S.A."/>
            <person name="Thon M.R."/>
            <person name="Massola Junior N.S."/>
            <person name="Baroncelli R."/>
        </authorList>
    </citation>
    <scope>NUCLEOTIDE SEQUENCE [LARGE SCALE GENOMIC DNA]</scope>
    <source>
        <strain evidence="1 2">CMES1059</strain>
    </source>
</reference>
<gene>
    <name evidence="1" type="ORF">CTRU02_213384</name>
</gene>
<evidence type="ECO:0000313" key="1">
    <source>
        <dbReference type="EMBL" id="KAL0932431.1"/>
    </source>
</evidence>
<protein>
    <submittedName>
        <fullName evidence="1">Ankyrin and het domain protein</fullName>
    </submittedName>
</protein>